<protein>
    <submittedName>
        <fullName evidence="1">Uncharacterized protein</fullName>
    </submittedName>
</protein>
<sequence length="107" mass="11814">MAHTGERKYKSEPEFPTFTTSLGRCAFFPAPETSHFCGEVNSIFAPISGTALAALRQSSLESGFKICDVPSAKADKISARIVWLFEPGTVMLPERLCEQEEIFIVKL</sequence>
<name>A0A650EPK4_9SPIO</name>
<dbReference type="EMBL" id="MN577574">
    <property type="protein sequence ID" value="QGT51372.1"/>
    <property type="molecule type" value="Genomic_DNA"/>
</dbReference>
<reference evidence="1" key="1">
    <citation type="journal article" date="2020" name="J. ISSAAS">
        <title>Lactobacilli and other gastrointestinal microbiota of Peromyscus leucopus, reservoir host for agents of Lyme disease and other zoonoses in North America.</title>
        <authorList>
            <person name="Milovic A."/>
            <person name="Bassam K."/>
            <person name="Shao H."/>
            <person name="Chatzistamou I."/>
            <person name="Tufts D.M."/>
            <person name="Diuk-Wasser M."/>
            <person name="Barbour A.G."/>
        </authorList>
    </citation>
    <scope>NUCLEOTIDE SEQUENCE</scope>
    <source>
        <strain evidence="1">LL50</strain>
    </source>
</reference>
<accession>A0A650EPK4</accession>
<proteinExistence type="predicted"/>
<gene>
    <name evidence="1" type="ORF">Unknown280_0640</name>
</gene>
<evidence type="ECO:0000313" key="1">
    <source>
        <dbReference type="EMBL" id="QGT51372.1"/>
    </source>
</evidence>
<dbReference type="AlphaFoldDB" id="A0A650EPK4"/>
<organism evidence="1">
    <name type="scientific">uncultured Spirochaetaceae bacterium</name>
    <dbReference type="NCBI Taxonomy" id="201186"/>
    <lineage>
        <taxon>Bacteria</taxon>
        <taxon>Pseudomonadati</taxon>
        <taxon>Spirochaetota</taxon>
        <taxon>Spirochaetia</taxon>
        <taxon>Spirochaetales</taxon>
        <taxon>Spirochaetaceae</taxon>
        <taxon>environmental samples</taxon>
    </lineage>
</organism>